<comment type="caution">
    <text evidence="1">The sequence shown here is derived from an EMBL/GenBank/DDBJ whole genome shotgun (WGS) entry which is preliminary data.</text>
</comment>
<reference evidence="2" key="1">
    <citation type="journal article" date="2019" name="Int. J. Syst. Evol. Microbiol.">
        <title>The Global Catalogue of Microorganisms (GCM) 10K type strain sequencing project: providing services to taxonomists for standard genome sequencing and annotation.</title>
        <authorList>
            <consortium name="The Broad Institute Genomics Platform"/>
            <consortium name="The Broad Institute Genome Sequencing Center for Infectious Disease"/>
            <person name="Wu L."/>
            <person name="Ma J."/>
        </authorList>
    </citation>
    <scope>NUCLEOTIDE SEQUENCE [LARGE SCALE GENOMIC DNA]</scope>
    <source>
        <strain evidence="2">CCUG 50347</strain>
    </source>
</reference>
<name>A0ABV9RMZ6_9PSEU</name>
<gene>
    <name evidence="1" type="ORF">ACFPEL_15150</name>
</gene>
<evidence type="ECO:0000313" key="2">
    <source>
        <dbReference type="Proteomes" id="UP001595909"/>
    </source>
</evidence>
<dbReference type="InterPro" id="IPR009097">
    <property type="entry name" value="Cyclic_Pdiesterase"/>
</dbReference>
<dbReference type="GO" id="GO:0016874">
    <property type="term" value="F:ligase activity"/>
    <property type="evidence" value="ECO:0007669"/>
    <property type="project" value="UniProtKB-KW"/>
</dbReference>
<keyword evidence="2" id="KW-1185">Reference proteome</keyword>
<dbReference type="EMBL" id="JBHSIM010000033">
    <property type="protein sequence ID" value="MFC4833750.1"/>
    <property type="molecule type" value="Genomic_DNA"/>
</dbReference>
<evidence type="ECO:0000313" key="1">
    <source>
        <dbReference type="EMBL" id="MFC4833750.1"/>
    </source>
</evidence>
<dbReference type="Proteomes" id="UP001595909">
    <property type="component" value="Unassembled WGS sequence"/>
</dbReference>
<dbReference type="SUPFAM" id="SSF55144">
    <property type="entry name" value="LigT-like"/>
    <property type="match status" value="1"/>
</dbReference>
<sequence>MGVRVDEQATHTAVLVVVPAAEPVVGTLRDELDPSARQGVPAHVTVLFPFVPARAVDDGTVATLRRAVRDVAPFSFRLDAVGWFGDDYVWLAPNPPEPFAELTERTARAFPDHPPYEGEHEPVPHLTVGYRRHSSLAALRAAAEQLAPSLPITAEVDRVHLLAGSFDVGSWHVVAEAPLLGDASVTPTRTR</sequence>
<accession>A0ABV9RMZ6</accession>
<dbReference type="Gene3D" id="3.90.1140.10">
    <property type="entry name" value="Cyclic phosphodiesterase"/>
    <property type="match status" value="1"/>
</dbReference>
<organism evidence="1 2">
    <name type="scientific">Actinomycetospora chibensis</name>
    <dbReference type="NCBI Taxonomy" id="663606"/>
    <lineage>
        <taxon>Bacteria</taxon>
        <taxon>Bacillati</taxon>
        <taxon>Actinomycetota</taxon>
        <taxon>Actinomycetes</taxon>
        <taxon>Pseudonocardiales</taxon>
        <taxon>Pseudonocardiaceae</taxon>
        <taxon>Actinomycetospora</taxon>
    </lineage>
</organism>
<protein>
    <submittedName>
        <fullName evidence="1">2'-5' RNA ligase family protein</fullName>
    </submittedName>
</protein>
<proteinExistence type="predicted"/>
<dbReference type="Pfam" id="PF13563">
    <property type="entry name" value="2_5_RNA_ligase2"/>
    <property type="match status" value="1"/>
</dbReference>
<dbReference type="RefSeq" id="WP_274190934.1">
    <property type="nucleotide sequence ID" value="NZ_BAABHN010000033.1"/>
</dbReference>
<keyword evidence="1" id="KW-0436">Ligase</keyword>